<dbReference type="PANTHER" id="PTHR22576:SF37">
    <property type="entry name" value="MUCOSA-ASSOCIATED LYMPHOID TISSUE LYMPHOMA TRANSLOCATION PROTEIN 1"/>
    <property type="match status" value="1"/>
</dbReference>
<dbReference type="SUPFAM" id="SSF52129">
    <property type="entry name" value="Caspase-like"/>
    <property type="match status" value="1"/>
</dbReference>
<dbReference type="InterPro" id="IPR052039">
    <property type="entry name" value="Caspase-related_regulators"/>
</dbReference>
<dbReference type="PANTHER" id="PTHR22576">
    <property type="entry name" value="MUCOSA ASSOCIATED LYMPHOID TISSUE LYMPHOMA TRANSLOCATION PROTEIN 1/PARACASPASE"/>
    <property type="match status" value="1"/>
</dbReference>
<feature type="signal peptide" evidence="2">
    <location>
        <begin position="1"/>
        <end position="22"/>
    </location>
</feature>
<evidence type="ECO:0000259" key="3">
    <source>
        <dbReference type="PROSITE" id="PS50208"/>
    </source>
</evidence>
<feature type="region of interest" description="Disordered" evidence="1">
    <location>
        <begin position="417"/>
        <end position="465"/>
    </location>
</feature>
<accession>A0ABU8BB23</accession>
<dbReference type="Gene3D" id="3.40.50.1460">
    <property type="match status" value="1"/>
</dbReference>
<sequence length="473" mass="50098">MRYPTLILSAICMLFTAGTASADKRVAFVVGNGAYKNVAPLPNPSVDAKAIAATLRNVGFEVVEGSNLTRDKMTERLLDFGKKAQGADVALFFYAGHGIAISGTNYLLPIDADIKSEMDVKLGAAINIDLTLEQTMGDAKVKLVFLDACRDNPFAAKIKSNAATRSVNVQTGLAEMKSGEGTLIAFATGPGQTALDGQEGSNSPFTRALLANLTQPGVEIQQAMTKVRAQVNEETNKGQLPWGHTNLIGTVYLNGAPAPGAVAAAAPAGSASKASDVELEFWRSIKDSNKPEELNAYLTNYPNGQFRSLALSRIASLESGPKPDATRNLSTGIDPATFKEEADQTTEDQIGLDKGQRRDVQRRLTGLGFDTKATGQFDPATRGVIARWQAARGYPKSGYLNKLQHKALLTEIVAAAPTASSDEERPAKRRASSPPQAQPQVQAQPQPRQHSAPGPDPAGAGRFIGGVVGGMLR</sequence>
<comment type="caution">
    <text evidence="4">The sequence shown here is derived from an EMBL/GenBank/DDBJ whole genome shotgun (WGS) entry which is preliminary data.</text>
</comment>
<keyword evidence="2" id="KW-0732">Signal</keyword>
<feature type="domain" description="Caspase family p20" evidence="3">
    <location>
        <begin position="23"/>
        <end position="153"/>
    </location>
</feature>
<dbReference type="SUPFAM" id="SSF47090">
    <property type="entry name" value="PGBD-like"/>
    <property type="match status" value="1"/>
</dbReference>
<evidence type="ECO:0000313" key="4">
    <source>
        <dbReference type="EMBL" id="MEH2555738.1"/>
    </source>
</evidence>
<dbReference type="EMBL" id="JAZHRV010000001">
    <property type="protein sequence ID" value="MEH2555738.1"/>
    <property type="molecule type" value="Genomic_DNA"/>
</dbReference>
<organism evidence="4 5">
    <name type="scientific">Bradyrhizobium algeriense</name>
    <dbReference type="NCBI Taxonomy" id="634784"/>
    <lineage>
        <taxon>Bacteria</taxon>
        <taxon>Pseudomonadati</taxon>
        <taxon>Pseudomonadota</taxon>
        <taxon>Alphaproteobacteria</taxon>
        <taxon>Hyphomicrobiales</taxon>
        <taxon>Nitrobacteraceae</taxon>
        <taxon>Bradyrhizobium</taxon>
    </lineage>
</organism>
<dbReference type="Gene3D" id="1.10.101.10">
    <property type="entry name" value="PGBD-like superfamily/PGBD"/>
    <property type="match status" value="1"/>
</dbReference>
<keyword evidence="5" id="KW-1185">Reference proteome</keyword>
<dbReference type="PROSITE" id="PS50208">
    <property type="entry name" value="CASPASE_P20"/>
    <property type="match status" value="1"/>
</dbReference>
<dbReference type="InterPro" id="IPR001309">
    <property type="entry name" value="Pept_C14_p20"/>
</dbReference>
<dbReference type="InterPro" id="IPR036365">
    <property type="entry name" value="PGBD-like_sf"/>
</dbReference>
<feature type="region of interest" description="Disordered" evidence="1">
    <location>
        <begin position="318"/>
        <end position="357"/>
    </location>
</feature>
<evidence type="ECO:0000313" key="5">
    <source>
        <dbReference type="Proteomes" id="UP001364224"/>
    </source>
</evidence>
<dbReference type="InterPro" id="IPR002477">
    <property type="entry name" value="Peptidoglycan-bd-like"/>
</dbReference>
<dbReference type="InterPro" id="IPR029030">
    <property type="entry name" value="Caspase-like_dom_sf"/>
</dbReference>
<feature type="compositionally biased region" description="Low complexity" evidence="1">
    <location>
        <begin position="432"/>
        <end position="451"/>
    </location>
</feature>
<reference evidence="4 5" key="1">
    <citation type="submission" date="2024-02" db="EMBL/GenBank/DDBJ databases">
        <title>Adaptive strategies in a cosmopolitan and abundant soil bacterium.</title>
        <authorList>
            <person name="Carini P."/>
        </authorList>
    </citation>
    <scope>NUCLEOTIDE SEQUENCE [LARGE SCALE GENOMIC DNA]</scope>
    <source>
        <strain evidence="4 5">AZCC 1608</strain>
    </source>
</reference>
<dbReference type="Pfam" id="PF00656">
    <property type="entry name" value="Peptidase_C14"/>
    <property type="match status" value="1"/>
</dbReference>
<dbReference type="InterPro" id="IPR036366">
    <property type="entry name" value="PGBDSf"/>
</dbReference>
<gene>
    <name evidence="4" type="ORF">V1286_003267</name>
</gene>
<evidence type="ECO:0000256" key="2">
    <source>
        <dbReference type="SAM" id="SignalP"/>
    </source>
</evidence>
<dbReference type="InterPro" id="IPR011600">
    <property type="entry name" value="Pept_C14_caspase"/>
</dbReference>
<dbReference type="Pfam" id="PF01471">
    <property type="entry name" value="PG_binding_1"/>
    <property type="match status" value="1"/>
</dbReference>
<dbReference type="RefSeq" id="WP_334480890.1">
    <property type="nucleotide sequence ID" value="NZ_JAZHRV010000001.1"/>
</dbReference>
<evidence type="ECO:0000256" key="1">
    <source>
        <dbReference type="SAM" id="MobiDB-lite"/>
    </source>
</evidence>
<dbReference type="Proteomes" id="UP001364224">
    <property type="component" value="Unassembled WGS sequence"/>
</dbReference>
<protein>
    <submittedName>
        <fullName evidence="4">Caspase-like protein</fullName>
    </submittedName>
</protein>
<name>A0ABU8BB23_9BRAD</name>
<proteinExistence type="predicted"/>
<feature type="chain" id="PRO_5046945668" evidence="2">
    <location>
        <begin position="23"/>
        <end position="473"/>
    </location>
</feature>